<dbReference type="AlphaFoldDB" id="A0A9D1CIR2"/>
<dbReference type="InterPro" id="IPR013449">
    <property type="entry name" value="Rhamnulokinase"/>
</dbReference>
<evidence type="ECO:0000256" key="2">
    <source>
        <dbReference type="ARBA" id="ARBA00022679"/>
    </source>
</evidence>
<keyword evidence="6" id="KW-1015">Disulfide bond</keyword>
<dbReference type="GO" id="GO:0005524">
    <property type="term" value="F:ATP binding"/>
    <property type="evidence" value="ECO:0007669"/>
    <property type="project" value="UniProtKB-KW"/>
</dbReference>
<dbReference type="InterPro" id="IPR018485">
    <property type="entry name" value="FGGY_C"/>
</dbReference>
<dbReference type="PANTHER" id="PTHR10196:SF93">
    <property type="entry name" value="L-RHAMNULOKINASE"/>
    <property type="match status" value="1"/>
</dbReference>
<reference evidence="10" key="2">
    <citation type="journal article" date="2021" name="PeerJ">
        <title>Extensive microbial diversity within the chicken gut microbiome revealed by metagenomics and culture.</title>
        <authorList>
            <person name="Gilroy R."/>
            <person name="Ravi A."/>
            <person name="Getino M."/>
            <person name="Pursley I."/>
            <person name="Horton D.L."/>
            <person name="Alikhan N.F."/>
            <person name="Baker D."/>
            <person name="Gharbi K."/>
            <person name="Hall N."/>
            <person name="Watson M."/>
            <person name="Adriaenssens E.M."/>
            <person name="Foster-Nyarko E."/>
            <person name="Jarju S."/>
            <person name="Secka A."/>
            <person name="Antonio M."/>
            <person name="Oren A."/>
            <person name="Chaudhuri R.R."/>
            <person name="La Ragione R."/>
            <person name="Hildebrand F."/>
            <person name="Pallen M.J."/>
        </authorList>
    </citation>
    <scope>NUCLEOTIDE SEQUENCE</scope>
    <source>
        <strain evidence="10">ChiHile30-977</strain>
    </source>
</reference>
<evidence type="ECO:0000259" key="8">
    <source>
        <dbReference type="Pfam" id="PF00370"/>
    </source>
</evidence>
<reference evidence="10" key="1">
    <citation type="submission" date="2020-10" db="EMBL/GenBank/DDBJ databases">
        <authorList>
            <person name="Gilroy R."/>
        </authorList>
    </citation>
    <scope>NUCLEOTIDE SEQUENCE</scope>
    <source>
        <strain evidence="10">ChiHile30-977</strain>
    </source>
</reference>
<keyword evidence="7" id="KW-0684">Rhamnose metabolism</keyword>
<evidence type="ECO:0000256" key="6">
    <source>
        <dbReference type="ARBA" id="ARBA00023157"/>
    </source>
</evidence>
<dbReference type="PANTHER" id="PTHR10196">
    <property type="entry name" value="SUGAR KINASE"/>
    <property type="match status" value="1"/>
</dbReference>
<evidence type="ECO:0000256" key="1">
    <source>
        <dbReference type="ARBA" id="ARBA00009156"/>
    </source>
</evidence>
<gene>
    <name evidence="10" type="ORF">IAA66_05095</name>
</gene>
<evidence type="ECO:0000313" key="11">
    <source>
        <dbReference type="Proteomes" id="UP000886819"/>
    </source>
</evidence>
<comment type="caution">
    <text evidence="10">The sequence shown here is derived from an EMBL/GenBank/DDBJ whole genome shotgun (WGS) entry which is preliminary data.</text>
</comment>
<dbReference type="Gene3D" id="3.30.420.40">
    <property type="match status" value="2"/>
</dbReference>
<organism evidence="10 11">
    <name type="scientific">Candidatus Avichristensenella intestinipullorum</name>
    <dbReference type="NCBI Taxonomy" id="2840693"/>
    <lineage>
        <taxon>Bacteria</taxon>
        <taxon>Bacillati</taxon>
        <taxon>Bacillota</taxon>
        <taxon>Clostridia</taxon>
        <taxon>Candidatus Avichristensenella</taxon>
    </lineage>
</organism>
<keyword evidence="4" id="KW-0418">Kinase</keyword>
<feature type="domain" description="Carbohydrate kinase FGGY C-terminal" evidence="9">
    <location>
        <begin position="258"/>
        <end position="451"/>
    </location>
</feature>
<keyword evidence="2" id="KW-0808">Transferase</keyword>
<evidence type="ECO:0000256" key="3">
    <source>
        <dbReference type="ARBA" id="ARBA00022741"/>
    </source>
</evidence>
<dbReference type="GO" id="GO:0008993">
    <property type="term" value="F:rhamnulokinase activity"/>
    <property type="evidence" value="ECO:0007669"/>
    <property type="project" value="InterPro"/>
</dbReference>
<dbReference type="InterPro" id="IPR018484">
    <property type="entry name" value="FGGY_N"/>
</dbReference>
<dbReference type="GO" id="GO:0019301">
    <property type="term" value="P:rhamnose catabolic process"/>
    <property type="evidence" value="ECO:0007669"/>
    <property type="project" value="InterPro"/>
</dbReference>
<dbReference type="GO" id="GO:0004370">
    <property type="term" value="F:glycerol kinase activity"/>
    <property type="evidence" value="ECO:0007669"/>
    <property type="project" value="TreeGrafter"/>
</dbReference>
<dbReference type="GO" id="GO:0005829">
    <property type="term" value="C:cytosol"/>
    <property type="evidence" value="ECO:0007669"/>
    <property type="project" value="TreeGrafter"/>
</dbReference>
<dbReference type="GO" id="GO:0006071">
    <property type="term" value="P:glycerol metabolic process"/>
    <property type="evidence" value="ECO:0007669"/>
    <property type="project" value="TreeGrafter"/>
</dbReference>
<dbReference type="SUPFAM" id="SSF53067">
    <property type="entry name" value="Actin-like ATPase domain"/>
    <property type="match status" value="2"/>
</dbReference>
<evidence type="ECO:0000313" key="10">
    <source>
        <dbReference type="EMBL" id="HIQ62947.1"/>
    </source>
</evidence>
<dbReference type="Pfam" id="PF02782">
    <property type="entry name" value="FGGY_C"/>
    <property type="match status" value="1"/>
</dbReference>
<evidence type="ECO:0000256" key="4">
    <source>
        <dbReference type="ARBA" id="ARBA00022777"/>
    </source>
</evidence>
<evidence type="ECO:0000256" key="5">
    <source>
        <dbReference type="ARBA" id="ARBA00022840"/>
    </source>
</evidence>
<dbReference type="InterPro" id="IPR043129">
    <property type="entry name" value="ATPase_NBD"/>
</dbReference>
<protein>
    <submittedName>
        <fullName evidence="10">Rhamnulokinase</fullName>
    </submittedName>
</protein>
<evidence type="ECO:0000259" key="9">
    <source>
        <dbReference type="Pfam" id="PF02782"/>
    </source>
</evidence>
<dbReference type="PIRSF" id="PIRSF000538">
    <property type="entry name" value="GlpK"/>
    <property type="match status" value="1"/>
</dbReference>
<dbReference type="InterPro" id="IPR000577">
    <property type="entry name" value="Carb_kinase_FGGY"/>
</dbReference>
<dbReference type="Pfam" id="PF00370">
    <property type="entry name" value="FGGY_N"/>
    <property type="match status" value="1"/>
</dbReference>
<keyword evidence="3" id="KW-0547">Nucleotide-binding</keyword>
<accession>A0A9D1CIR2</accession>
<keyword evidence="5" id="KW-0067">ATP-binding</keyword>
<sequence length="496" mass="54443">MRGALYLLGYDYGASNGRAIHGAFDGEKLAINEIHRFPNEPVMLGGTLYWDILRLYDQMRQGLQKAAQAGIAPASVGLDTWGVDFGLLDRNGVLLRNPVHYRDRRTEGMPEAAYAVMPREKIFAHTGLAFMPFNTLYQLLALRRDGDVSLEQARTLLFMPDLLAYFLTGEKGTEYTIASTAQMTNPRTRDWSPELLQAFGLPRALLTPIVEPCTVRGLLRPDLCEALGFSPKTRVVSVAQHDTASAVAAVPARGRRFAYISSGTWSLLGIETDAPVVSEGVMRANYTNEGGICGTTRVLNNIMGMWMIQECRRAWLQEGACEDFAGLAALAARETPFRSLVDPDDARFLPPGDMPGRIRDYCRETGQPVPQTRGQVARTIYESLALKYRWAVGRLERDILGDAIDCLHIVGGGSRNTLLNQMTANAVGRPVVAGPGEATAIGNLLAQAMALGELDSLDSLRAVVRASFDTREFMPEHAAVWEEAYGRFLALTGLED</sequence>
<evidence type="ECO:0000256" key="7">
    <source>
        <dbReference type="ARBA" id="ARBA00023308"/>
    </source>
</evidence>
<proteinExistence type="inferred from homology"/>
<feature type="domain" description="Carbohydrate kinase FGGY N-terminal" evidence="8">
    <location>
        <begin position="6"/>
        <end position="247"/>
    </location>
</feature>
<dbReference type="Proteomes" id="UP000886819">
    <property type="component" value="Unassembled WGS sequence"/>
</dbReference>
<dbReference type="CDD" id="cd07771">
    <property type="entry name" value="ASKHA_NBD_FGGY_RhaB-like"/>
    <property type="match status" value="1"/>
</dbReference>
<dbReference type="EMBL" id="DVFI01000080">
    <property type="protein sequence ID" value="HIQ62947.1"/>
    <property type="molecule type" value="Genomic_DNA"/>
</dbReference>
<name>A0A9D1CIR2_9FIRM</name>
<comment type="similarity">
    <text evidence="1">Belongs to the FGGY kinase family.</text>
</comment>